<reference evidence="1" key="2">
    <citation type="journal article" date="2015" name="Data Brief">
        <title>Shoot transcriptome of the giant reed, Arundo donax.</title>
        <authorList>
            <person name="Barrero R.A."/>
            <person name="Guerrero F.D."/>
            <person name="Moolhuijzen P."/>
            <person name="Goolsby J.A."/>
            <person name="Tidwell J."/>
            <person name="Bellgard S.E."/>
            <person name="Bellgard M.I."/>
        </authorList>
    </citation>
    <scope>NUCLEOTIDE SEQUENCE</scope>
    <source>
        <tissue evidence="1">Shoot tissue taken approximately 20 cm above the soil surface</tissue>
    </source>
</reference>
<dbReference type="EMBL" id="GBRH01170503">
    <property type="protein sequence ID" value="JAE27393.1"/>
    <property type="molecule type" value="Transcribed_RNA"/>
</dbReference>
<sequence length="31" mass="3547">MNSSTLSYAGYHFLKKKIAGKIRKHKSSLHD</sequence>
<organism evidence="1">
    <name type="scientific">Arundo donax</name>
    <name type="common">Giant reed</name>
    <name type="synonym">Donax arundinaceus</name>
    <dbReference type="NCBI Taxonomy" id="35708"/>
    <lineage>
        <taxon>Eukaryota</taxon>
        <taxon>Viridiplantae</taxon>
        <taxon>Streptophyta</taxon>
        <taxon>Embryophyta</taxon>
        <taxon>Tracheophyta</taxon>
        <taxon>Spermatophyta</taxon>
        <taxon>Magnoliopsida</taxon>
        <taxon>Liliopsida</taxon>
        <taxon>Poales</taxon>
        <taxon>Poaceae</taxon>
        <taxon>PACMAD clade</taxon>
        <taxon>Arundinoideae</taxon>
        <taxon>Arundineae</taxon>
        <taxon>Arundo</taxon>
    </lineage>
</organism>
<reference evidence="1" key="1">
    <citation type="submission" date="2014-09" db="EMBL/GenBank/DDBJ databases">
        <authorList>
            <person name="Magalhaes I.L.F."/>
            <person name="Oliveira U."/>
            <person name="Santos F.R."/>
            <person name="Vidigal T.H.D.A."/>
            <person name="Brescovit A.D."/>
            <person name="Santos A.J."/>
        </authorList>
    </citation>
    <scope>NUCLEOTIDE SEQUENCE</scope>
    <source>
        <tissue evidence="1">Shoot tissue taken approximately 20 cm above the soil surface</tissue>
    </source>
</reference>
<accession>A0A0A9H3E2</accession>
<name>A0A0A9H3E2_ARUDO</name>
<dbReference type="AlphaFoldDB" id="A0A0A9H3E2"/>
<evidence type="ECO:0000313" key="1">
    <source>
        <dbReference type="EMBL" id="JAE27393.1"/>
    </source>
</evidence>
<protein>
    <submittedName>
        <fullName evidence="1">Uncharacterized protein</fullName>
    </submittedName>
</protein>
<proteinExistence type="predicted"/>